<dbReference type="InterPro" id="IPR001584">
    <property type="entry name" value="Integrase_cat-core"/>
</dbReference>
<dbReference type="PANTHER" id="PTHR42648:SF28">
    <property type="entry name" value="TRANSPOSON-ENCODED PROTEIN WITH RIBONUCLEASE H-LIKE AND RETROVIRUS ZINC FINGER-LIKE DOMAINS"/>
    <property type="match status" value="1"/>
</dbReference>
<dbReference type="Pfam" id="PF00665">
    <property type="entry name" value="rve"/>
    <property type="match status" value="1"/>
</dbReference>
<dbReference type="AlphaFoldDB" id="A0A8J4CE81"/>
<name>A0A8J4CE81_9CHLO</name>
<dbReference type="InterPro" id="IPR036397">
    <property type="entry name" value="RNaseH_sf"/>
</dbReference>
<comment type="caution">
    <text evidence="2">The sequence shown here is derived from an EMBL/GenBank/DDBJ whole genome shotgun (WGS) entry which is preliminary data.</text>
</comment>
<dbReference type="Gene3D" id="3.30.420.10">
    <property type="entry name" value="Ribonuclease H-like superfamily/Ribonuclease H"/>
    <property type="match status" value="1"/>
</dbReference>
<dbReference type="Proteomes" id="UP000747110">
    <property type="component" value="Unassembled WGS sequence"/>
</dbReference>
<feature type="domain" description="Integrase catalytic" evidence="1">
    <location>
        <begin position="72"/>
        <end position="203"/>
    </location>
</feature>
<reference evidence="2" key="1">
    <citation type="journal article" date="2021" name="Proc. Natl. Acad. Sci. U.S.A.">
        <title>Three genomes in the algal genus Volvox reveal the fate of a haploid sex-determining region after a transition to homothallism.</title>
        <authorList>
            <person name="Yamamoto K."/>
            <person name="Hamaji T."/>
            <person name="Kawai-Toyooka H."/>
            <person name="Matsuzaki R."/>
            <person name="Takahashi F."/>
            <person name="Nishimura Y."/>
            <person name="Kawachi M."/>
            <person name="Noguchi H."/>
            <person name="Minakuchi Y."/>
            <person name="Umen J.G."/>
            <person name="Toyoda A."/>
            <person name="Nozaki H."/>
        </authorList>
    </citation>
    <scope>NUCLEOTIDE SEQUENCE</scope>
    <source>
        <strain evidence="2">NIES-3786</strain>
    </source>
</reference>
<dbReference type="OrthoDB" id="550804at2759"/>
<gene>
    <name evidence="2" type="ORF">Vretifemale_7898</name>
</gene>
<dbReference type="SUPFAM" id="SSF53098">
    <property type="entry name" value="Ribonuclease H-like"/>
    <property type="match status" value="1"/>
</dbReference>
<sequence>MTEIQHGDSAAVLWHRRLGHLGYSNLEKMCREKMVTGMEIDRASLEAASSQICEPCIYAKQSRGPFPSTGHKAVKPLGLVHMDVCGPMPELSLGGSRYVTTVLDDCTGLSTVAFRETKEAIGKKVRTMIEALENMSSRRVKEVRTDRGREFVNKTLGDYFSNKGIIHGTTVGYTPEQNGAVERLNRTLLEKKQAMLAESGLSE</sequence>
<accession>A0A8J4CE81</accession>
<evidence type="ECO:0000313" key="2">
    <source>
        <dbReference type="EMBL" id="GIL78448.1"/>
    </source>
</evidence>
<protein>
    <recommendedName>
        <fullName evidence="1">Integrase catalytic domain-containing protein</fullName>
    </recommendedName>
</protein>
<dbReference type="Pfam" id="PF13976">
    <property type="entry name" value="gag_pre-integrs"/>
    <property type="match status" value="1"/>
</dbReference>
<dbReference type="GO" id="GO:0003676">
    <property type="term" value="F:nucleic acid binding"/>
    <property type="evidence" value="ECO:0007669"/>
    <property type="project" value="InterPro"/>
</dbReference>
<dbReference type="InterPro" id="IPR039537">
    <property type="entry name" value="Retrotran_Ty1/copia-like"/>
</dbReference>
<organism evidence="2 3">
    <name type="scientific">Volvox reticuliferus</name>
    <dbReference type="NCBI Taxonomy" id="1737510"/>
    <lineage>
        <taxon>Eukaryota</taxon>
        <taxon>Viridiplantae</taxon>
        <taxon>Chlorophyta</taxon>
        <taxon>core chlorophytes</taxon>
        <taxon>Chlorophyceae</taxon>
        <taxon>CS clade</taxon>
        <taxon>Chlamydomonadales</taxon>
        <taxon>Volvocaceae</taxon>
        <taxon>Volvox</taxon>
    </lineage>
</organism>
<evidence type="ECO:0000259" key="1">
    <source>
        <dbReference type="PROSITE" id="PS50994"/>
    </source>
</evidence>
<dbReference type="PROSITE" id="PS50994">
    <property type="entry name" value="INTEGRASE"/>
    <property type="match status" value="1"/>
</dbReference>
<dbReference type="InterPro" id="IPR025724">
    <property type="entry name" value="GAG-pre-integrase_dom"/>
</dbReference>
<evidence type="ECO:0000313" key="3">
    <source>
        <dbReference type="Proteomes" id="UP000747110"/>
    </source>
</evidence>
<proteinExistence type="predicted"/>
<dbReference type="PANTHER" id="PTHR42648">
    <property type="entry name" value="TRANSPOSASE, PUTATIVE-RELATED"/>
    <property type="match status" value="1"/>
</dbReference>
<feature type="non-terminal residue" evidence="2">
    <location>
        <position position="203"/>
    </location>
</feature>
<dbReference type="EMBL" id="BNCP01000013">
    <property type="protein sequence ID" value="GIL78448.1"/>
    <property type="molecule type" value="Genomic_DNA"/>
</dbReference>
<dbReference type="GO" id="GO:0015074">
    <property type="term" value="P:DNA integration"/>
    <property type="evidence" value="ECO:0007669"/>
    <property type="project" value="InterPro"/>
</dbReference>
<keyword evidence="3" id="KW-1185">Reference proteome</keyword>
<dbReference type="InterPro" id="IPR012337">
    <property type="entry name" value="RNaseH-like_sf"/>
</dbReference>